<accession>A0ABD1MGG6</accession>
<comment type="caution">
    <text evidence="1">The sequence shown here is derived from an EMBL/GenBank/DDBJ whole genome shotgun (WGS) entry which is preliminary data.</text>
</comment>
<dbReference type="Proteomes" id="UP001603857">
    <property type="component" value="Unassembled WGS sequence"/>
</dbReference>
<keyword evidence="2" id="KW-1185">Reference proteome</keyword>
<dbReference type="AlphaFoldDB" id="A0ABD1MGG6"/>
<name>A0ABD1MGG6_9FABA</name>
<gene>
    <name evidence="1" type="ORF">Fmac_015806</name>
</gene>
<reference evidence="1 2" key="1">
    <citation type="submission" date="2024-08" db="EMBL/GenBank/DDBJ databases">
        <title>Insights into the chromosomal genome structure of Flemingia macrophylla.</title>
        <authorList>
            <person name="Ding Y."/>
            <person name="Zhao Y."/>
            <person name="Bi W."/>
            <person name="Wu M."/>
            <person name="Zhao G."/>
            <person name="Gong Y."/>
            <person name="Li W."/>
            <person name="Zhang P."/>
        </authorList>
    </citation>
    <scope>NUCLEOTIDE SEQUENCE [LARGE SCALE GENOMIC DNA]</scope>
    <source>
        <strain evidence="1">DYQJB</strain>
        <tissue evidence="1">Leaf</tissue>
    </source>
</reference>
<sequence>MTVEILRTLKASYVLSKVDFMCCMIKLDIEFEFCDRPNSKAHNKLDRSSYPLKVFSEHLVGISYSLKLIW</sequence>
<evidence type="ECO:0000313" key="1">
    <source>
        <dbReference type="EMBL" id="KAL2334593.1"/>
    </source>
</evidence>
<proteinExistence type="predicted"/>
<protein>
    <submittedName>
        <fullName evidence="1">Uncharacterized protein</fullName>
    </submittedName>
</protein>
<organism evidence="1 2">
    <name type="scientific">Flemingia macrophylla</name>
    <dbReference type="NCBI Taxonomy" id="520843"/>
    <lineage>
        <taxon>Eukaryota</taxon>
        <taxon>Viridiplantae</taxon>
        <taxon>Streptophyta</taxon>
        <taxon>Embryophyta</taxon>
        <taxon>Tracheophyta</taxon>
        <taxon>Spermatophyta</taxon>
        <taxon>Magnoliopsida</taxon>
        <taxon>eudicotyledons</taxon>
        <taxon>Gunneridae</taxon>
        <taxon>Pentapetalae</taxon>
        <taxon>rosids</taxon>
        <taxon>fabids</taxon>
        <taxon>Fabales</taxon>
        <taxon>Fabaceae</taxon>
        <taxon>Papilionoideae</taxon>
        <taxon>50 kb inversion clade</taxon>
        <taxon>NPAAA clade</taxon>
        <taxon>indigoferoid/millettioid clade</taxon>
        <taxon>Phaseoleae</taxon>
        <taxon>Flemingia</taxon>
    </lineage>
</organism>
<evidence type="ECO:0000313" key="2">
    <source>
        <dbReference type="Proteomes" id="UP001603857"/>
    </source>
</evidence>
<dbReference type="EMBL" id="JBGMDY010000005">
    <property type="protein sequence ID" value="KAL2334593.1"/>
    <property type="molecule type" value="Genomic_DNA"/>
</dbReference>